<name>A0A0D0HAP3_9BACT</name>
<dbReference type="SUPFAM" id="SSF48019">
    <property type="entry name" value="post-AAA+ oligomerization domain-like"/>
    <property type="match status" value="1"/>
</dbReference>
<keyword evidence="2 11" id="KW-0808">Transferase</keyword>
<comment type="similarity">
    <text evidence="1 11">Belongs to the DnaX/STICHEL family.</text>
</comment>
<accession>A0A0D0HAP3</accession>
<dbReference type="PANTHER" id="PTHR11669">
    <property type="entry name" value="REPLICATION FACTOR C / DNA POLYMERASE III GAMMA-TAU SUBUNIT"/>
    <property type="match status" value="1"/>
</dbReference>
<evidence type="ECO:0000256" key="4">
    <source>
        <dbReference type="ARBA" id="ARBA00022705"/>
    </source>
</evidence>
<evidence type="ECO:0000256" key="11">
    <source>
        <dbReference type="RuleBase" id="RU364063"/>
    </source>
</evidence>
<comment type="caution">
    <text evidence="14">The sequence shown here is derived from an EMBL/GenBank/DDBJ whole genome shotgun (WGS) entry which is preliminary data.</text>
</comment>
<dbReference type="FunFam" id="3.40.50.300:FF:000014">
    <property type="entry name" value="DNA polymerase III subunit gamma/tau"/>
    <property type="match status" value="1"/>
</dbReference>
<dbReference type="Pfam" id="PF13177">
    <property type="entry name" value="DNA_pol3_delta2"/>
    <property type="match status" value="1"/>
</dbReference>
<dbReference type="Pfam" id="PF22608">
    <property type="entry name" value="DNAX_ATPase_lid"/>
    <property type="match status" value="1"/>
</dbReference>
<dbReference type="InterPro" id="IPR045085">
    <property type="entry name" value="HLD_clamp_pol_III_gamma_tau"/>
</dbReference>
<comment type="catalytic activity">
    <reaction evidence="10 11">
        <text>DNA(n) + a 2'-deoxyribonucleoside 5'-triphosphate = DNA(n+1) + diphosphate</text>
        <dbReference type="Rhea" id="RHEA:22508"/>
        <dbReference type="Rhea" id="RHEA-COMP:17339"/>
        <dbReference type="Rhea" id="RHEA-COMP:17340"/>
        <dbReference type="ChEBI" id="CHEBI:33019"/>
        <dbReference type="ChEBI" id="CHEBI:61560"/>
        <dbReference type="ChEBI" id="CHEBI:173112"/>
        <dbReference type="EC" id="2.7.7.7"/>
    </reaction>
</comment>
<keyword evidence="6 11" id="KW-0547">Nucleotide-binding</keyword>
<evidence type="ECO:0000256" key="2">
    <source>
        <dbReference type="ARBA" id="ARBA00022679"/>
    </source>
</evidence>
<evidence type="ECO:0000256" key="12">
    <source>
        <dbReference type="SAM" id="MobiDB-lite"/>
    </source>
</evidence>
<dbReference type="SMART" id="SM00382">
    <property type="entry name" value="AAA"/>
    <property type="match status" value="1"/>
</dbReference>
<dbReference type="InterPro" id="IPR003593">
    <property type="entry name" value="AAA+_ATPase"/>
</dbReference>
<dbReference type="GO" id="GO:0003887">
    <property type="term" value="F:DNA-directed DNA polymerase activity"/>
    <property type="evidence" value="ECO:0007669"/>
    <property type="project" value="UniProtKB-KW"/>
</dbReference>
<dbReference type="EC" id="2.7.7.7" evidence="11"/>
<organism evidence="14 15">
    <name type="scientific">Prevotella pectinovora</name>
    <dbReference type="NCBI Taxonomy" id="1602169"/>
    <lineage>
        <taxon>Bacteria</taxon>
        <taxon>Pseudomonadati</taxon>
        <taxon>Bacteroidota</taxon>
        <taxon>Bacteroidia</taxon>
        <taxon>Bacteroidales</taxon>
        <taxon>Prevotellaceae</taxon>
        <taxon>Prevotella</taxon>
    </lineage>
</organism>
<evidence type="ECO:0000256" key="10">
    <source>
        <dbReference type="ARBA" id="ARBA00049244"/>
    </source>
</evidence>
<feature type="region of interest" description="Disordered" evidence="12">
    <location>
        <begin position="400"/>
        <end position="451"/>
    </location>
</feature>
<evidence type="ECO:0000256" key="3">
    <source>
        <dbReference type="ARBA" id="ARBA00022695"/>
    </source>
</evidence>
<keyword evidence="15" id="KW-1185">Reference proteome</keyword>
<keyword evidence="4 11" id="KW-0235">DNA replication</keyword>
<dbReference type="AlphaFoldDB" id="A0A0D0HAP3"/>
<evidence type="ECO:0000313" key="15">
    <source>
        <dbReference type="Proteomes" id="UP000032046"/>
    </source>
</evidence>
<dbReference type="SUPFAM" id="SSF52540">
    <property type="entry name" value="P-loop containing nucleoside triphosphate hydrolases"/>
    <property type="match status" value="1"/>
</dbReference>
<evidence type="ECO:0000259" key="13">
    <source>
        <dbReference type="SMART" id="SM00382"/>
    </source>
</evidence>
<dbReference type="GO" id="GO:0006261">
    <property type="term" value="P:DNA-templated DNA replication"/>
    <property type="evidence" value="ECO:0007669"/>
    <property type="project" value="TreeGrafter"/>
</dbReference>
<dbReference type="InterPro" id="IPR022754">
    <property type="entry name" value="DNA_pol_III_gamma-3"/>
</dbReference>
<dbReference type="Pfam" id="PF12169">
    <property type="entry name" value="DNA_pol3_gamma3"/>
    <property type="match status" value="1"/>
</dbReference>
<evidence type="ECO:0000256" key="1">
    <source>
        <dbReference type="ARBA" id="ARBA00006360"/>
    </source>
</evidence>
<dbReference type="GO" id="GO:0046872">
    <property type="term" value="F:metal ion binding"/>
    <property type="evidence" value="ECO:0007669"/>
    <property type="project" value="UniProtKB-KW"/>
</dbReference>
<dbReference type="OrthoDB" id="9810148at2"/>
<dbReference type="InterPro" id="IPR001270">
    <property type="entry name" value="ClpA/B"/>
</dbReference>
<dbReference type="PRINTS" id="PR00300">
    <property type="entry name" value="CLPPROTEASEA"/>
</dbReference>
<dbReference type="InterPro" id="IPR012763">
    <property type="entry name" value="DNA_pol_III_sug/sutau_N"/>
</dbReference>
<dbReference type="Proteomes" id="UP000032046">
    <property type="component" value="Unassembled WGS sequence"/>
</dbReference>
<dbReference type="CDD" id="cd18137">
    <property type="entry name" value="HLD_clamp_pol_III_gamma_tau"/>
    <property type="match status" value="1"/>
</dbReference>
<dbReference type="EMBL" id="JXQK01000081">
    <property type="protein sequence ID" value="KIP60422.1"/>
    <property type="molecule type" value="Genomic_DNA"/>
</dbReference>
<evidence type="ECO:0000256" key="7">
    <source>
        <dbReference type="ARBA" id="ARBA00022833"/>
    </source>
</evidence>
<dbReference type="NCBIfam" id="TIGR02397">
    <property type="entry name" value="dnaX_nterm"/>
    <property type="match status" value="1"/>
</dbReference>
<reference evidence="14 15" key="1">
    <citation type="submission" date="2015-01" db="EMBL/GenBank/DDBJ databases">
        <title>Comparative genomics of non-oral Prevotella species.</title>
        <authorList>
            <person name="Accetto T."/>
            <person name="Nograsek B."/>
            <person name="Avgustin G."/>
        </authorList>
    </citation>
    <scope>NUCLEOTIDE SEQUENCE [LARGE SCALE GENOMIC DNA]</scope>
    <source>
        <strain evidence="14 15">P5-119</strain>
    </source>
</reference>
<dbReference type="GO" id="GO:0009360">
    <property type="term" value="C:DNA polymerase III complex"/>
    <property type="evidence" value="ECO:0007669"/>
    <property type="project" value="InterPro"/>
</dbReference>
<feature type="domain" description="AAA+ ATPase" evidence="13">
    <location>
        <begin position="38"/>
        <end position="181"/>
    </location>
</feature>
<dbReference type="FunFam" id="1.10.8.60:FF:000013">
    <property type="entry name" value="DNA polymerase III subunit gamma/tau"/>
    <property type="match status" value="1"/>
</dbReference>
<dbReference type="CDD" id="cd00009">
    <property type="entry name" value="AAA"/>
    <property type="match status" value="1"/>
</dbReference>
<evidence type="ECO:0000313" key="14">
    <source>
        <dbReference type="EMBL" id="KIP60422.1"/>
    </source>
</evidence>
<evidence type="ECO:0000256" key="6">
    <source>
        <dbReference type="ARBA" id="ARBA00022741"/>
    </source>
</evidence>
<dbReference type="NCBIfam" id="TIGR01128">
    <property type="entry name" value="holA"/>
    <property type="match status" value="1"/>
</dbReference>
<dbReference type="Gene3D" id="1.10.8.60">
    <property type="match status" value="1"/>
</dbReference>
<dbReference type="Gene3D" id="3.40.50.300">
    <property type="entry name" value="P-loop containing nucleotide triphosphate hydrolases"/>
    <property type="match status" value="1"/>
</dbReference>
<evidence type="ECO:0000256" key="5">
    <source>
        <dbReference type="ARBA" id="ARBA00022723"/>
    </source>
</evidence>
<keyword evidence="5" id="KW-0479">Metal-binding</keyword>
<dbReference type="NCBIfam" id="NF011531">
    <property type="entry name" value="PRK14971.1"/>
    <property type="match status" value="1"/>
</dbReference>
<keyword evidence="3 11" id="KW-0548">Nucleotidyltransferase</keyword>
<evidence type="ECO:0000256" key="9">
    <source>
        <dbReference type="ARBA" id="ARBA00022932"/>
    </source>
</evidence>
<evidence type="ECO:0000256" key="8">
    <source>
        <dbReference type="ARBA" id="ARBA00022840"/>
    </source>
</evidence>
<protein>
    <recommendedName>
        <fullName evidence="11">DNA polymerase III subunit gamma/tau</fullName>
        <ecNumber evidence="11">2.7.7.7</ecNumber>
    </recommendedName>
</protein>
<dbReference type="GO" id="GO:0005524">
    <property type="term" value="F:ATP binding"/>
    <property type="evidence" value="ECO:0007669"/>
    <property type="project" value="UniProtKB-KW"/>
</dbReference>
<dbReference type="Gene3D" id="1.20.272.10">
    <property type="match status" value="1"/>
</dbReference>
<dbReference type="InterPro" id="IPR005790">
    <property type="entry name" value="DNA_polIII_delta"/>
</dbReference>
<gene>
    <name evidence="11" type="primary">dnaX</name>
    <name evidence="14" type="ORF">ST44_11490</name>
</gene>
<dbReference type="GO" id="GO:0003677">
    <property type="term" value="F:DNA binding"/>
    <property type="evidence" value="ECO:0007669"/>
    <property type="project" value="InterPro"/>
</dbReference>
<feature type="compositionally biased region" description="Polar residues" evidence="12">
    <location>
        <begin position="420"/>
        <end position="451"/>
    </location>
</feature>
<comment type="function">
    <text evidence="11">DNA polymerase III is a complex, multichain enzyme responsible for most of the replicative synthesis in bacteria. This DNA polymerase also exhibits 3' to 5' exonuclease activity.</text>
</comment>
<dbReference type="InterPro" id="IPR008921">
    <property type="entry name" value="DNA_pol3_clamp-load_cplx_C"/>
</dbReference>
<dbReference type="STRING" id="1602171.ST44_11490"/>
<dbReference type="InterPro" id="IPR027417">
    <property type="entry name" value="P-loop_NTPase"/>
</dbReference>
<dbReference type="InterPro" id="IPR050238">
    <property type="entry name" value="DNA_Rep/Repair_Clamp_Loader"/>
</dbReference>
<dbReference type="RefSeq" id="WP_042520064.1">
    <property type="nucleotide sequence ID" value="NZ_JXQI01000064.1"/>
</dbReference>
<sequence length="610" mass="67745">MEEYIVSARKYRPMSFDSVVGQSALTTTLKNAVRSGKLAHAYLFCGPRGVGKTTCARIFAKAINCQHPTADGEACNECESCKAFNEQRSYNIFELDAASNNSVENIKALMDQTRIPPQVGRYKVFIIDEVHMLSTQAFNAFLKTLEEPPAHVIFILATTEKHKILPTILSRCQIYDFERMTVPGIVNHLKMVAEKEGIKYEEEALNVIAEKADGGMRDALSVFDQAASFCQGDITYAKVIEDLNVLDSDNYFRIIDLCMENKAAEVMVLLNNVIARGFDGGNIIGGLASHVRNVLMAKDTQTLPLLQTSEAQAQKYKEQAQKCPTKFLYSALKILNECDINYRQSSNKRLLVEITLIRVAQITQPDEDGVAGRSPKRLKSLFKKLIASAQRHTAVQQVAAAASQAQPGENKAVQGVAVSSPDNAPSASSQVTATPGNASTVSATQPVTQPQHRPALKLGSIGKSFGNLMKGPEKPTYEMEPEQKATTGLHETFDDDMLLQQWLMMCNRMPPNMLGTSKRMKNLTPVITEFPKVEVVIDNKMLLEDVQKIKNRVRNTLVQKLRNDDIELSLRLARPEEIKRILSPKEFYLKLCKENDAVGKLGELLNLEFA</sequence>
<proteinExistence type="inferred from homology"/>
<dbReference type="PANTHER" id="PTHR11669:SF0">
    <property type="entry name" value="PROTEIN STICHEL-LIKE 2"/>
    <property type="match status" value="1"/>
</dbReference>
<keyword evidence="8 11" id="KW-0067">ATP-binding</keyword>
<keyword evidence="7" id="KW-0862">Zinc</keyword>
<comment type="subunit">
    <text evidence="11">DNA polymerase III contains a core (composed of alpha, epsilon and theta chains) that associates with a tau subunit. This core dimerizes to form the POLIII' complex. PolIII' associates with the gamma complex (composed of gamma, delta, delta', psi and chi chains) and with the beta chain to form the complete DNA polymerase III complex.</text>
</comment>
<keyword evidence="9 11" id="KW-0239">DNA-directed DNA polymerase</keyword>
<dbReference type="NCBIfam" id="NF004046">
    <property type="entry name" value="PRK05563.1"/>
    <property type="match status" value="1"/>
</dbReference>